<keyword evidence="1" id="KW-0472">Membrane</keyword>
<feature type="chain" id="PRO_5025488370" evidence="2">
    <location>
        <begin position="26"/>
        <end position="141"/>
    </location>
</feature>
<evidence type="ECO:0000256" key="2">
    <source>
        <dbReference type="SAM" id="SignalP"/>
    </source>
</evidence>
<sequence>MASSSYYKLFTITILLLSFTLVSLAGDENADVSECKTESGDLSCHNNKLIAIPSILVASMIGVCLFSRSVPALRPDRDMFSVVKALASGVIIATGFMHVLADAEDPWRMFPGFGFAYYMMIESFMGAYKLRAMKREEHLNL</sequence>
<accession>A0A6D2KC75</accession>
<feature type="transmembrane region" description="Helical" evidence="1">
    <location>
        <begin position="79"/>
        <end position="101"/>
    </location>
</feature>
<evidence type="ECO:0000313" key="4">
    <source>
        <dbReference type="Proteomes" id="UP000467841"/>
    </source>
</evidence>
<protein>
    <submittedName>
        <fullName evidence="3">Uncharacterized protein</fullName>
    </submittedName>
</protein>
<evidence type="ECO:0000256" key="1">
    <source>
        <dbReference type="SAM" id="Phobius"/>
    </source>
</evidence>
<organism evidence="3 4">
    <name type="scientific">Microthlaspi erraticum</name>
    <dbReference type="NCBI Taxonomy" id="1685480"/>
    <lineage>
        <taxon>Eukaryota</taxon>
        <taxon>Viridiplantae</taxon>
        <taxon>Streptophyta</taxon>
        <taxon>Embryophyta</taxon>
        <taxon>Tracheophyta</taxon>
        <taxon>Spermatophyta</taxon>
        <taxon>Magnoliopsida</taxon>
        <taxon>eudicotyledons</taxon>
        <taxon>Gunneridae</taxon>
        <taxon>Pentapetalae</taxon>
        <taxon>rosids</taxon>
        <taxon>malvids</taxon>
        <taxon>Brassicales</taxon>
        <taxon>Brassicaceae</taxon>
        <taxon>Coluteocarpeae</taxon>
        <taxon>Microthlaspi</taxon>
    </lineage>
</organism>
<keyword evidence="1" id="KW-0812">Transmembrane</keyword>
<dbReference type="EMBL" id="CACVBM020001429">
    <property type="protein sequence ID" value="CAA7049848.1"/>
    <property type="molecule type" value="Genomic_DNA"/>
</dbReference>
<proteinExistence type="predicted"/>
<keyword evidence="4" id="KW-1185">Reference proteome</keyword>
<keyword evidence="1" id="KW-1133">Transmembrane helix</keyword>
<feature type="signal peptide" evidence="2">
    <location>
        <begin position="1"/>
        <end position="25"/>
    </location>
</feature>
<evidence type="ECO:0000313" key="3">
    <source>
        <dbReference type="EMBL" id="CAA7049848.1"/>
    </source>
</evidence>
<feature type="transmembrane region" description="Helical" evidence="1">
    <location>
        <begin position="49"/>
        <end position="67"/>
    </location>
</feature>
<gene>
    <name evidence="3" type="ORF">MERR_LOCUS37083</name>
</gene>
<reference evidence="3" key="1">
    <citation type="submission" date="2020-01" db="EMBL/GenBank/DDBJ databases">
        <authorList>
            <person name="Mishra B."/>
        </authorList>
    </citation>
    <scope>NUCLEOTIDE SEQUENCE [LARGE SCALE GENOMIC DNA]</scope>
</reference>
<dbReference type="AlphaFoldDB" id="A0A6D2KC75"/>
<name>A0A6D2KC75_9BRAS</name>
<comment type="caution">
    <text evidence="3">The sequence shown here is derived from an EMBL/GenBank/DDBJ whole genome shotgun (WGS) entry which is preliminary data.</text>
</comment>
<dbReference type="Proteomes" id="UP000467841">
    <property type="component" value="Unassembled WGS sequence"/>
</dbReference>
<keyword evidence="2" id="KW-0732">Signal</keyword>
<feature type="transmembrane region" description="Helical" evidence="1">
    <location>
        <begin position="107"/>
        <end position="128"/>
    </location>
</feature>
<dbReference type="OrthoDB" id="448280at2759"/>